<dbReference type="SUPFAM" id="SSF58014">
    <property type="entry name" value="Coiled-coil domain of nucleotide exchange factor GrpE"/>
    <property type="match status" value="1"/>
</dbReference>
<evidence type="ECO:0000313" key="5">
    <source>
        <dbReference type="EMBL" id="PJE51546.1"/>
    </source>
</evidence>
<dbReference type="GO" id="GO:0005737">
    <property type="term" value="C:cytoplasm"/>
    <property type="evidence" value="ECO:0007669"/>
    <property type="project" value="UniProtKB-SubCell"/>
</dbReference>
<dbReference type="PANTHER" id="PTHR21237:SF23">
    <property type="entry name" value="GRPE PROTEIN HOMOLOG, MITOCHONDRIAL"/>
    <property type="match status" value="1"/>
</dbReference>
<gene>
    <name evidence="3 5" type="primary">grpE</name>
    <name evidence="5" type="ORF">COV29_00090</name>
</gene>
<dbReference type="GO" id="GO:0006457">
    <property type="term" value="P:protein folding"/>
    <property type="evidence" value="ECO:0007669"/>
    <property type="project" value="InterPro"/>
</dbReference>
<protein>
    <recommendedName>
        <fullName evidence="3">Protein GrpE</fullName>
    </recommendedName>
    <alternativeName>
        <fullName evidence="3">HSP-70 cofactor</fullName>
    </alternativeName>
</protein>
<dbReference type="GO" id="GO:0042803">
    <property type="term" value="F:protein homodimerization activity"/>
    <property type="evidence" value="ECO:0007669"/>
    <property type="project" value="InterPro"/>
</dbReference>
<dbReference type="InterPro" id="IPR000740">
    <property type="entry name" value="GrpE"/>
</dbReference>
<dbReference type="CDD" id="cd00446">
    <property type="entry name" value="GrpE"/>
    <property type="match status" value="1"/>
</dbReference>
<evidence type="ECO:0000256" key="2">
    <source>
        <dbReference type="ARBA" id="ARBA00023186"/>
    </source>
</evidence>
<dbReference type="EMBL" id="PCXQ01000001">
    <property type="protein sequence ID" value="PJE51546.1"/>
    <property type="molecule type" value="Genomic_DNA"/>
</dbReference>
<dbReference type="HAMAP" id="MF_01151">
    <property type="entry name" value="GrpE"/>
    <property type="match status" value="1"/>
</dbReference>
<dbReference type="Gene3D" id="3.90.20.20">
    <property type="match status" value="1"/>
</dbReference>
<dbReference type="GO" id="GO:0051087">
    <property type="term" value="F:protein-folding chaperone binding"/>
    <property type="evidence" value="ECO:0007669"/>
    <property type="project" value="InterPro"/>
</dbReference>
<dbReference type="PANTHER" id="PTHR21237">
    <property type="entry name" value="GRPE PROTEIN"/>
    <property type="match status" value="1"/>
</dbReference>
<keyword evidence="2 3" id="KW-0143">Chaperone</keyword>
<comment type="subcellular location">
    <subcellularLocation>
        <location evidence="3">Cytoplasm</location>
    </subcellularLocation>
</comment>
<dbReference type="SUPFAM" id="SSF51064">
    <property type="entry name" value="Head domain of nucleotide exchange factor GrpE"/>
    <property type="match status" value="1"/>
</dbReference>
<reference evidence="5 6" key="1">
    <citation type="submission" date="2017-09" db="EMBL/GenBank/DDBJ databases">
        <title>Depth-based differentiation of microbial function through sediment-hosted aquifers and enrichment of novel symbionts in the deep terrestrial subsurface.</title>
        <authorList>
            <person name="Probst A.J."/>
            <person name="Ladd B."/>
            <person name="Jarett J.K."/>
            <person name="Geller-Mcgrath D.E."/>
            <person name="Sieber C.M."/>
            <person name="Emerson J.B."/>
            <person name="Anantharaman K."/>
            <person name="Thomas B.C."/>
            <person name="Malmstrom R."/>
            <person name="Stieglmeier M."/>
            <person name="Klingl A."/>
            <person name="Woyke T."/>
            <person name="Ryan C.M."/>
            <person name="Banfield J.F."/>
        </authorList>
    </citation>
    <scope>NUCLEOTIDE SEQUENCE [LARGE SCALE GENOMIC DNA]</scope>
    <source>
        <strain evidence="5">CG10_big_fil_rev_8_21_14_0_10_36_16</strain>
    </source>
</reference>
<dbReference type="InterPro" id="IPR013805">
    <property type="entry name" value="GrpE_CC"/>
</dbReference>
<name>A0A2J0Q8F8_9BACT</name>
<proteinExistence type="inferred from homology"/>
<sequence>MSEKEIQKNQKKLEECEKQAGEYLGGWKRAQADLLNYKKEESSRIESAIKFANEDLVIQLVSFIDEFDIALSHLPEKVRDENSEWVTGLENIKSKFISFLSKNGVTKIETIGEDFDPLRHESIGESEGGKSGTVVEEVQPGYEIGGKIIRAAKVRISK</sequence>
<dbReference type="PRINTS" id="PR00773">
    <property type="entry name" value="GRPEPROTEIN"/>
</dbReference>
<evidence type="ECO:0000256" key="4">
    <source>
        <dbReference type="RuleBase" id="RU004478"/>
    </source>
</evidence>
<evidence type="ECO:0000313" key="6">
    <source>
        <dbReference type="Proteomes" id="UP000228496"/>
    </source>
</evidence>
<evidence type="ECO:0000256" key="1">
    <source>
        <dbReference type="ARBA" id="ARBA00009054"/>
    </source>
</evidence>
<organism evidence="5 6">
    <name type="scientific">Candidatus Yanofskybacteria bacterium CG10_big_fil_rev_8_21_14_0_10_36_16</name>
    <dbReference type="NCBI Taxonomy" id="1975096"/>
    <lineage>
        <taxon>Bacteria</taxon>
        <taxon>Candidatus Yanofskyibacteriota</taxon>
    </lineage>
</organism>
<comment type="caution">
    <text evidence="5">The sequence shown here is derived from an EMBL/GenBank/DDBJ whole genome shotgun (WGS) entry which is preliminary data.</text>
</comment>
<dbReference type="AlphaFoldDB" id="A0A2J0Q8F8"/>
<comment type="function">
    <text evidence="3">Participates actively in the response to hyperosmotic and heat shock by preventing the aggregation of stress-denatured proteins, in association with DnaK and GrpE. It is the nucleotide exchange factor for DnaK and may function as a thermosensor. Unfolded proteins bind initially to DnaJ; upon interaction with the DnaJ-bound protein, DnaK hydrolyzes its bound ATP, resulting in the formation of a stable complex. GrpE releases ADP from DnaK; ATP binding to DnaK triggers the release of the substrate protein, thus completing the reaction cycle. Several rounds of ATP-dependent interactions between DnaJ, DnaK and GrpE are required for fully efficient folding.</text>
</comment>
<dbReference type="Proteomes" id="UP000228496">
    <property type="component" value="Unassembled WGS sequence"/>
</dbReference>
<dbReference type="Gene3D" id="2.30.22.10">
    <property type="entry name" value="Head domain of nucleotide exchange factor GrpE"/>
    <property type="match status" value="1"/>
</dbReference>
<dbReference type="GO" id="GO:0000774">
    <property type="term" value="F:adenyl-nucleotide exchange factor activity"/>
    <property type="evidence" value="ECO:0007669"/>
    <property type="project" value="InterPro"/>
</dbReference>
<comment type="subunit">
    <text evidence="3">Homodimer.</text>
</comment>
<keyword evidence="3" id="KW-0963">Cytoplasm</keyword>
<dbReference type="Pfam" id="PF01025">
    <property type="entry name" value="GrpE"/>
    <property type="match status" value="1"/>
</dbReference>
<dbReference type="GO" id="GO:0051082">
    <property type="term" value="F:unfolded protein binding"/>
    <property type="evidence" value="ECO:0007669"/>
    <property type="project" value="TreeGrafter"/>
</dbReference>
<keyword evidence="3" id="KW-0346">Stress response</keyword>
<evidence type="ECO:0000256" key="3">
    <source>
        <dbReference type="HAMAP-Rule" id="MF_01151"/>
    </source>
</evidence>
<comment type="similarity">
    <text evidence="1 3 4">Belongs to the GrpE family.</text>
</comment>
<accession>A0A2J0Q8F8</accession>
<dbReference type="InterPro" id="IPR009012">
    <property type="entry name" value="GrpE_head"/>
</dbReference>